<name>A0A8S9ZZ71_9BILA</name>
<sequence length="405" mass="46317">MVTISMPLPLFSTSSTYSEKNKNNLNISRHQARRISLPNTLNNQQRNGGGEGGLRSPRSRTPNSLSPKIGFLKEISEFDIDPPFISPGASSSSSADNSHCNSPMLLSPFSHRPSSARPYRRNKLNNNNQNLQLKSKIQDENDLNNKSIQRRNIQSMRAARRSEPFIFGNPEELANDDFKWTDVDGFYGRKNSIPLHQLLANDLTILKGIHAKNNEQTNNGNTPPCGTIKQLKLSQQQQQQQQFNDFSVNSDDNEIIENKEEINSSEDSLKIGKFKKRQKTQRNSLEEIKKSSSAPMSSPTKRRLKLIKNKLYSLEDDKKGIKIEIEEKDNNYLLEIENQEKIKINELLNEKEDNDDVLLLRQILKSKKQPIQQFRQFNVEQNGQRIIDNGVKTIRSKIYSQPTIS</sequence>
<proteinExistence type="predicted"/>
<organism evidence="2 3">
    <name type="scientific">Meloidogyne graminicola</name>
    <dbReference type="NCBI Taxonomy" id="189291"/>
    <lineage>
        <taxon>Eukaryota</taxon>
        <taxon>Metazoa</taxon>
        <taxon>Ecdysozoa</taxon>
        <taxon>Nematoda</taxon>
        <taxon>Chromadorea</taxon>
        <taxon>Rhabditida</taxon>
        <taxon>Tylenchina</taxon>
        <taxon>Tylenchomorpha</taxon>
        <taxon>Tylenchoidea</taxon>
        <taxon>Meloidogynidae</taxon>
        <taxon>Meloidogyninae</taxon>
        <taxon>Meloidogyne</taxon>
    </lineage>
</organism>
<evidence type="ECO:0000313" key="3">
    <source>
        <dbReference type="Proteomes" id="UP000605970"/>
    </source>
</evidence>
<accession>A0A8S9ZZ71</accession>
<dbReference type="EMBL" id="JABEBT010000008">
    <property type="protein sequence ID" value="KAF7638937.1"/>
    <property type="molecule type" value="Genomic_DNA"/>
</dbReference>
<evidence type="ECO:0000256" key="1">
    <source>
        <dbReference type="SAM" id="MobiDB-lite"/>
    </source>
</evidence>
<reference evidence="2" key="1">
    <citation type="journal article" date="2020" name="Ecol. Evol.">
        <title>Genome structure and content of the rice root-knot nematode (Meloidogyne graminicola).</title>
        <authorList>
            <person name="Phan N.T."/>
            <person name="Danchin E.G.J."/>
            <person name="Klopp C."/>
            <person name="Perfus-Barbeoch L."/>
            <person name="Kozlowski D.K."/>
            <person name="Koutsovoulos G.D."/>
            <person name="Lopez-Roques C."/>
            <person name="Bouchez O."/>
            <person name="Zahm M."/>
            <person name="Besnard G."/>
            <person name="Bellafiore S."/>
        </authorList>
    </citation>
    <scope>NUCLEOTIDE SEQUENCE</scope>
    <source>
        <strain evidence="2">VN-18</strain>
    </source>
</reference>
<dbReference type="AlphaFoldDB" id="A0A8S9ZZ71"/>
<feature type="region of interest" description="Disordered" evidence="1">
    <location>
        <begin position="274"/>
        <end position="301"/>
    </location>
</feature>
<feature type="region of interest" description="Disordered" evidence="1">
    <location>
        <begin position="29"/>
        <end position="67"/>
    </location>
</feature>
<comment type="caution">
    <text evidence="2">The sequence shown here is derived from an EMBL/GenBank/DDBJ whole genome shotgun (WGS) entry which is preliminary data.</text>
</comment>
<dbReference type="OrthoDB" id="5239715at2759"/>
<dbReference type="Proteomes" id="UP000605970">
    <property type="component" value="Unassembled WGS sequence"/>
</dbReference>
<protein>
    <submittedName>
        <fullName evidence="2">Uncharacterized protein</fullName>
    </submittedName>
</protein>
<feature type="compositionally biased region" description="Low complexity" evidence="1">
    <location>
        <begin position="86"/>
        <end position="103"/>
    </location>
</feature>
<keyword evidence="3" id="KW-1185">Reference proteome</keyword>
<feature type="region of interest" description="Disordered" evidence="1">
    <location>
        <begin position="83"/>
        <end position="130"/>
    </location>
</feature>
<gene>
    <name evidence="2" type="ORF">Mgra_00001459</name>
</gene>
<evidence type="ECO:0000313" key="2">
    <source>
        <dbReference type="EMBL" id="KAF7638937.1"/>
    </source>
</evidence>